<accession>A0ABR5AVJ2</accession>
<dbReference type="Pfam" id="PF07969">
    <property type="entry name" value="Amidohydro_3"/>
    <property type="match status" value="1"/>
</dbReference>
<dbReference type="SUPFAM" id="SSF51556">
    <property type="entry name" value="Metallo-dependent hydrolases"/>
    <property type="match status" value="1"/>
</dbReference>
<dbReference type="CDD" id="cd01300">
    <property type="entry name" value="YtcJ_like"/>
    <property type="match status" value="1"/>
</dbReference>
<dbReference type="SUPFAM" id="SSF51338">
    <property type="entry name" value="Composite domain of metallo-dependent hydrolases"/>
    <property type="match status" value="1"/>
</dbReference>
<dbReference type="Proteomes" id="UP000031982">
    <property type="component" value="Unassembled WGS sequence"/>
</dbReference>
<protein>
    <submittedName>
        <fullName evidence="2">Exoenzymes regulatory protein AepA</fullName>
    </submittedName>
</protein>
<dbReference type="Gene3D" id="3.20.20.140">
    <property type="entry name" value="Metal-dependent hydrolases"/>
    <property type="match status" value="1"/>
</dbReference>
<dbReference type="PANTHER" id="PTHR22642:SF2">
    <property type="entry name" value="PROTEIN LONG AFTER FAR-RED 3"/>
    <property type="match status" value="1"/>
</dbReference>
<dbReference type="PANTHER" id="PTHR22642">
    <property type="entry name" value="IMIDAZOLONEPROPIONASE"/>
    <property type="match status" value="1"/>
</dbReference>
<dbReference type="InterPro" id="IPR032466">
    <property type="entry name" value="Metal_Hydrolase"/>
</dbReference>
<dbReference type="InterPro" id="IPR011059">
    <property type="entry name" value="Metal-dep_hydrolase_composite"/>
</dbReference>
<dbReference type="InterPro" id="IPR033932">
    <property type="entry name" value="YtcJ-like"/>
</dbReference>
<comment type="caution">
    <text evidence="2">The sequence shown here is derived from an EMBL/GenBank/DDBJ whole genome shotgun (WGS) entry which is preliminary data.</text>
</comment>
<evidence type="ECO:0000259" key="1">
    <source>
        <dbReference type="Pfam" id="PF07969"/>
    </source>
</evidence>
<dbReference type="Gene3D" id="2.30.40.10">
    <property type="entry name" value="Urease, subunit C, domain 1"/>
    <property type="match status" value="1"/>
</dbReference>
<dbReference type="EMBL" id="JXLP01000009">
    <property type="protein sequence ID" value="KIL78771.1"/>
    <property type="molecule type" value="Genomic_DNA"/>
</dbReference>
<organism evidence="2 3">
    <name type="scientific">Bacillus badius</name>
    <dbReference type="NCBI Taxonomy" id="1455"/>
    <lineage>
        <taxon>Bacteria</taxon>
        <taxon>Bacillati</taxon>
        <taxon>Bacillota</taxon>
        <taxon>Bacilli</taxon>
        <taxon>Bacillales</taxon>
        <taxon>Bacillaceae</taxon>
        <taxon>Pseudobacillus</taxon>
    </lineage>
</organism>
<sequence length="542" mass="61063">MMKADLIIKSNAVFTGLKDEPESLAVAVKDNKIVAVDTKEKIAAYEGEQTKVIDAGDKLVMPGFHDAHLHIMLGSLFSHYCVSLTEAKSAEEAAVKVREYADGKPENQWVIGTGWDHTTWVKKEFPDRYMLDQELADRPVLLLHAEGHYGWVNSKALEIAGITSETSNPEYGVIYKDEKGEPTGILIETAIALAADFAYDFPKEQQRDMVSQFLEHAARLGVTSVNDLYASRAHEKLEAYSVYKEFEDKGELSCRFHLYPPLNGQIEEAKKLRERYASDKLRTAGLKQFIDGVVTGYTAYMLDPYLDKPETRGETAYTKEQLERWVVEADKEGFQIRFHTIGDGAVRLGLDLYEKAQEVNGQRDARHALEHIEVIAPEDVPRFKALGVMPSIQPYHMALMPRESHTTRVGEEKQAYIYPNATLLRSGAEVSYSSDYPIVPLEPMIEIYHAVTRKDFTLNDTWNEQERVTLAEALKAYTAGSAYSVFRENELGTIEEGKLADLVVLDRNLFDVPADEILKTEVEVTLMDGEIVWEKTPAVALK</sequence>
<evidence type="ECO:0000313" key="2">
    <source>
        <dbReference type="EMBL" id="KIL78771.1"/>
    </source>
</evidence>
<name>A0ABR5AVJ2_BACBA</name>
<dbReference type="Gene3D" id="3.10.310.70">
    <property type="match status" value="1"/>
</dbReference>
<reference evidence="2 3" key="1">
    <citation type="submission" date="2015-01" db="EMBL/GenBank/DDBJ databases">
        <title>Genome Assembly of Bacillus badius MTCC 1458.</title>
        <authorList>
            <person name="Verma A."/>
            <person name="Khatri I."/>
            <person name="Mual P."/>
            <person name="Subramanian S."/>
            <person name="Krishnamurthi S."/>
        </authorList>
    </citation>
    <scope>NUCLEOTIDE SEQUENCE [LARGE SCALE GENOMIC DNA]</scope>
    <source>
        <strain evidence="2 3">MTCC 1458</strain>
    </source>
</reference>
<gene>
    <name evidence="2" type="ORF">SD77_4451</name>
</gene>
<evidence type="ECO:0000313" key="3">
    <source>
        <dbReference type="Proteomes" id="UP000031982"/>
    </source>
</evidence>
<feature type="domain" description="Amidohydrolase 3" evidence="1">
    <location>
        <begin position="51"/>
        <end position="532"/>
    </location>
</feature>
<keyword evidence="3" id="KW-1185">Reference proteome</keyword>
<proteinExistence type="predicted"/>
<dbReference type="RefSeq" id="WP_041113828.1">
    <property type="nucleotide sequence ID" value="NZ_JARTHD010000010.1"/>
</dbReference>
<dbReference type="InterPro" id="IPR013108">
    <property type="entry name" value="Amidohydro_3"/>
</dbReference>